<dbReference type="Pfam" id="PF12801">
    <property type="entry name" value="Fer4_5"/>
    <property type="match status" value="2"/>
</dbReference>
<keyword evidence="8" id="KW-1133">Transmembrane helix</keyword>
<dbReference type="InterPro" id="IPR007329">
    <property type="entry name" value="FMN-bd"/>
</dbReference>
<protein>
    <submittedName>
        <fullName evidence="10">FMN-binding protein</fullName>
    </submittedName>
</protein>
<dbReference type="Proteomes" id="UP001144612">
    <property type="component" value="Unassembled WGS sequence"/>
</dbReference>
<dbReference type="Gene3D" id="3.30.70.20">
    <property type="match status" value="1"/>
</dbReference>
<dbReference type="SMART" id="SM00900">
    <property type="entry name" value="FMN_bind"/>
    <property type="match status" value="1"/>
</dbReference>
<dbReference type="EMBL" id="JAPQFJ010000004">
    <property type="protein sequence ID" value="MCY6958098.1"/>
    <property type="molecule type" value="Genomic_DNA"/>
</dbReference>
<keyword evidence="3" id="KW-0479">Metal-binding</keyword>
<proteinExistence type="predicted"/>
<feature type="domain" description="4Fe-4S ferredoxin-type" evidence="9">
    <location>
        <begin position="163"/>
        <end position="191"/>
    </location>
</feature>
<dbReference type="InterPro" id="IPR017900">
    <property type="entry name" value="4Fe4S_Fe_S_CS"/>
</dbReference>
<dbReference type="InterPro" id="IPR051684">
    <property type="entry name" value="Electron_Trans/Redox"/>
</dbReference>
<evidence type="ECO:0000256" key="7">
    <source>
        <dbReference type="SAM" id="MobiDB-lite"/>
    </source>
</evidence>
<keyword evidence="1" id="KW-0813">Transport</keyword>
<dbReference type="PROSITE" id="PS00198">
    <property type="entry name" value="4FE4S_FER_1"/>
    <property type="match status" value="2"/>
</dbReference>
<dbReference type="SUPFAM" id="SSF54862">
    <property type="entry name" value="4Fe-4S ferredoxins"/>
    <property type="match status" value="1"/>
</dbReference>
<keyword evidence="4" id="KW-0249">Electron transport</keyword>
<evidence type="ECO:0000313" key="10">
    <source>
        <dbReference type="EMBL" id="MCY6958098.1"/>
    </source>
</evidence>
<keyword evidence="2" id="KW-0004">4Fe-4S</keyword>
<dbReference type="PANTHER" id="PTHR30176">
    <property type="entry name" value="FERREDOXIN-TYPE PROTEIN NAPH"/>
    <property type="match status" value="1"/>
</dbReference>
<keyword evidence="8" id="KW-0472">Membrane</keyword>
<evidence type="ECO:0000256" key="2">
    <source>
        <dbReference type="ARBA" id="ARBA00022485"/>
    </source>
</evidence>
<accession>A0ABT4D8Z0</accession>
<comment type="caution">
    <text evidence="10">The sequence shown here is derived from an EMBL/GenBank/DDBJ whole genome shotgun (WGS) entry which is preliminary data.</text>
</comment>
<dbReference type="RefSeq" id="WP_268060509.1">
    <property type="nucleotide sequence ID" value="NZ_JAPQFJ010000004.1"/>
</dbReference>
<feature type="transmembrane region" description="Helical" evidence="8">
    <location>
        <begin position="116"/>
        <end position="139"/>
    </location>
</feature>
<evidence type="ECO:0000256" key="6">
    <source>
        <dbReference type="ARBA" id="ARBA00023014"/>
    </source>
</evidence>
<dbReference type="InterPro" id="IPR017896">
    <property type="entry name" value="4Fe4S_Fe-S-bd"/>
</dbReference>
<sequence length="392" mass="44206">MKTIQKYRFGIQFIFLILTITSFFINFKIAMLTILVSTPLLGVFYCSWICPFGFIQDLFSKLGNLFKIRKRKMPKAIQKILVFNRYVILLIVFLVEVDLIFNIMSFDPRVNFEKLLLGNLISIGTIVVICIFSLVSLFFDRPFCNYLCYEGAKYGLMSILRPFTIRRNESTCINCNKCNIVCPMNIEISKCSNLRSVQCINCFQCISNCPVKDTLSYGKVHFKQNKKNKYLPILVVILVLITVPLVYNIFNRTNPLNAEKHSNIYDKTTINDTPKSSTSNNESSSLDSTKTADNNSTENSVGTTNITDGSYTGTSEGFRGPITVKVTIKDQKISTIEVLESSDDMKWFNRANATIPNSIIESQSTDVDTVSGATYSSLGIKNAVKDALEKAK</sequence>
<evidence type="ECO:0000259" key="9">
    <source>
        <dbReference type="PROSITE" id="PS51379"/>
    </source>
</evidence>
<evidence type="ECO:0000256" key="4">
    <source>
        <dbReference type="ARBA" id="ARBA00022982"/>
    </source>
</evidence>
<dbReference type="Pfam" id="PF13237">
    <property type="entry name" value="Fer4_10"/>
    <property type="match status" value="1"/>
</dbReference>
<evidence type="ECO:0000256" key="8">
    <source>
        <dbReference type="SAM" id="Phobius"/>
    </source>
</evidence>
<evidence type="ECO:0000256" key="3">
    <source>
        <dbReference type="ARBA" id="ARBA00022723"/>
    </source>
</evidence>
<feature type="transmembrane region" description="Helical" evidence="8">
    <location>
        <begin position="80"/>
        <end position="104"/>
    </location>
</feature>
<keyword evidence="6" id="KW-0411">Iron-sulfur</keyword>
<feature type="transmembrane region" description="Helical" evidence="8">
    <location>
        <begin position="42"/>
        <end position="59"/>
    </location>
</feature>
<evidence type="ECO:0000256" key="5">
    <source>
        <dbReference type="ARBA" id="ARBA00023004"/>
    </source>
</evidence>
<dbReference type="Gene3D" id="3.90.1010.20">
    <property type="match status" value="1"/>
</dbReference>
<feature type="compositionally biased region" description="Polar residues" evidence="7">
    <location>
        <begin position="291"/>
        <end position="314"/>
    </location>
</feature>
<evidence type="ECO:0000313" key="11">
    <source>
        <dbReference type="Proteomes" id="UP001144612"/>
    </source>
</evidence>
<dbReference type="Pfam" id="PF04205">
    <property type="entry name" value="FMN_bind"/>
    <property type="match status" value="1"/>
</dbReference>
<dbReference type="PANTHER" id="PTHR30176:SF3">
    <property type="entry name" value="FERREDOXIN-TYPE PROTEIN NAPH"/>
    <property type="match status" value="1"/>
</dbReference>
<dbReference type="PROSITE" id="PS51379">
    <property type="entry name" value="4FE4S_FER_2"/>
    <property type="match status" value="1"/>
</dbReference>
<evidence type="ECO:0000256" key="1">
    <source>
        <dbReference type="ARBA" id="ARBA00022448"/>
    </source>
</evidence>
<organism evidence="10 11">
    <name type="scientific">Clostridium brassicae</name>
    <dbReference type="NCBI Taxonomy" id="2999072"/>
    <lineage>
        <taxon>Bacteria</taxon>
        <taxon>Bacillati</taxon>
        <taxon>Bacillota</taxon>
        <taxon>Clostridia</taxon>
        <taxon>Eubacteriales</taxon>
        <taxon>Clostridiaceae</taxon>
        <taxon>Clostridium</taxon>
    </lineage>
</organism>
<gene>
    <name evidence="10" type="ORF">OW729_05685</name>
</gene>
<feature type="region of interest" description="Disordered" evidence="7">
    <location>
        <begin position="267"/>
        <end position="314"/>
    </location>
</feature>
<keyword evidence="11" id="KW-1185">Reference proteome</keyword>
<keyword evidence="8" id="KW-0812">Transmembrane</keyword>
<feature type="transmembrane region" description="Helical" evidence="8">
    <location>
        <begin position="12"/>
        <end position="36"/>
    </location>
</feature>
<name>A0ABT4D8Z0_9CLOT</name>
<keyword evidence="5" id="KW-0408">Iron</keyword>
<feature type="transmembrane region" description="Helical" evidence="8">
    <location>
        <begin position="230"/>
        <end position="250"/>
    </location>
</feature>
<feature type="compositionally biased region" description="Low complexity" evidence="7">
    <location>
        <begin position="276"/>
        <end position="289"/>
    </location>
</feature>
<reference evidence="10" key="1">
    <citation type="submission" date="2022-12" db="EMBL/GenBank/DDBJ databases">
        <title>Clostridium sp. nov., isolated from industrial wastewater.</title>
        <authorList>
            <person name="Jiayan W."/>
        </authorList>
    </citation>
    <scope>NUCLEOTIDE SEQUENCE</scope>
    <source>
        <strain evidence="10">ZC22-4</strain>
    </source>
</reference>